<evidence type="ECO:0000256" key="1">
    <source>
        <dbReference type="SAM" id="SignalP"/>
    </source>
</evidence>
<feature type="non-terminal residue" evidence="3">
    <location>
        <position position="162"/>
    </location>
</feature>
<dbReference type="SUPFAM" id="SSF53474">
    <property type="entry name" value="alpha/beta-Hydrolases"/>
    <property type="match status" value="1"/>
</dbReference>
<organism evidence="3 4">
    <name type="scientific">Candidatus Segetimicrobium genomatis</name>
    <dbReference type="NCBI Taxonomy" id="2569760"/>
    <lineage>
        <taxon>Bacteria</taxon>
        <taxon>Bacillati</taxon>
        <taxon>Candidatus Sysuimicrobiota</taxon>
        <taxon>Candidatus Sysuimicrobiia</taxon>
        <taxon>Candidatus Sysuimicrobiales</taxon>
        <taxon>Candidatus Segetimicrobiaceae</taxon>
        <taxon>Candidatus Segetimicrobium</taxon>
    </lineage>
</organism>
<dbReference type="AlphaFoldDB" id="A0A537KSD5"/>
<dbReference type="Pfam" id="PF00561">
    <property type="entry name" value="Abhydrolase_1"/>
    <property type="match status" value="1"/>
</dbReference>
<comment type="caution">
    <text evidence="3">The sequence shown here is derived from an EMBL/GenBank/DDBJ whole genome shotgun (WGS) entry which is preliminary data.</text>
</comment>
<dbReference type="InterPro" id="IPR000073">
    <property type="entry name" value="AB_hydrolase_1"/>
</dbReference>
<dbReference type="PROSITE" id="PS51257">
    <property type="entry name" value="PROKAR_LIPOPROTEIN"/>
    <property type="match status" value="1"/>
</dbReference>
<dbReference type="GO" id="GO:0016787">
    <property type="term" value="F:hydrolase activity"/>
    <property type="evidence" value="ECO:0007669"/>
    <property type="project" value="UniProtKB-KW"/>
</dbReference>
<evidence type="ECO:0000259" key="2">
    <source>
        <dbReference type="Pfam" id="PF00561"/>
    </source>
</evidence>
<dbReference type="Gene3D" id="3.40.50.1820">
    <property type="entry name" value="alpha/beta hydrolase"/>
    <property type="match status" value="1"/>
</dbReference>
<accession>A0A537KSD5</accession>
<evidence type="ECO:0000313" key="3">
    <source>
        <dbReference type="EMBL" id="TMI98620.1"/>
    </source>
</evidence>
<dbReference type="Proteomes" id="UP000319353">
    <property type="component" value="Unassembled WGS sequence"/>
</dbReference>
<dbReference type="PANTHER" id="PTHR43433:SF5">
    <property type="entry name" value="AB HYDROLASE-1 DOMAIN-CONTAINING PROTEIN"/>
    <property type="match status" value="1"/>
</dbReference>
<sequence>MRPVRLVAAALAVLTAAGACGGGPAGGPNPGAAAPAATPAPLRLPLHVARVRGTDLYFVEHGRGIPVVLVHGSVGTLDSWRAQLAAFASGYRVIAYSRRFHPPNAARRDGQTYSLSLHADDLIGLIETLGLERVHLVGSSYGAYVALLVTLRRPELVRSLVL</sequence>
<keyword evidence="3" id="KW-0378">Hydrolase</keyword>
<gene>
    <name evidence="3" type="ORF">E6H01_12195</name>
</gene>
<protein>
    <submittedName>
        <fullName evidence="3">Alpha/beta fold hydrolase</fullName>
    </submittedName>
</protein>
<evidence type="ECO:0000313" key="4">
    <source>
        <dbReference type="Proteomes" id="UP000319353"/>
    </source>
</evidence>
<feature type="signal peptide" evidence="1">
    <location>
        <begin position="1"/>
        <end position="21"/>
    </location>
</feature>
<name>A0A537KSD5_9BACT</name>
<dbReference type="PANTHER" id="PTHR43433">
    <property type="entry name" value="HYDROLASE, ALPHA/BETA FOLD FAMILY PROTEIN"/>
    <property type="match status" value="1"/>
</dbReference>
<proteinExistence type="predicted"/>
<dbReference type="InterPro" id="IPR050471">
    <property type="entry name" value="AB_hydrolase"/>
</dbReference>
<feature type="chain" id="PRO_5021819224" evidence="1">
    <location>
        <begin position="22"/>
        <end position="162"/>
    </location>
</feature>
<dbReference type="EMBL" id="VBAL01000159">
    <property type="protein sequence ID" value="TMI98620.1"/>
    <property type="molecule type" value="Genomic_DNA"/>
</dbReference>
<keyword evidence="1" id="KW-0732">Signal</keyword>
<dbReference type="InterPro" id="IPR029058">
    <property type="entry name" value="AB_hydrolase_fold"/>
</dbReference>
<feature type="domain" description="AB hydrolase-1" evidence="2">
    <location>
        <begin position="66"/>
        <end position="162"/>
    </location>
</feature>
<reference evidence="3 4" key="1">
    <citation type="journal article" date="2019" name="Nat. Microbiol.">
        <title>Mediterranean grassland soil C-N compound turnover is dependent on rainfall and depth, and is mediated by genomically divergent microorganisms.</title>
        <authorList>
            <person name="Diamond S."/>
            <person name="Andeer P.F."/>
            <person name="Li Z."/>
            <person name="Crits-Christoph A."/>
            <person name="Burstein D."/>
            <person name="Anantharaman K."/>
            <person name="Lane K.R."/>
            <person name="Thomas B.C."/>
            <person name="Pan C."/>
            <person name="Northen T.R."/>
            <person name="Banfield J.F."/>
        </authorList>
    </citation>
    <scope>NUCLEOTIDE SEQUENCE [LARGE SCALE GENOMIC DNA]</scope>
    <source>
        <strain evidence="3">NP_4</strain>
    </source>
</reference>